<proteinExistence type="inferred from homology"/>
<dbReference type="FunFam" id="1.25.40.540:FF:000003">
    <property type="entry name" value="Immunoglobulin (CD79A)-binding protein 1"/>
    <property type="match status" value="1"/>
</dbReference>
<comment type="similarity">
    <text evidence="1">Belongs to the IGBP1/TAP42 family.</text>
</comment>
<name>A0A2W1BKI8_HELAM</name>
<dbReference type="GO" id="GO:0035303">
    <property type="term" value="P:regulation of dephosphorylation"/>
    <property type="evidence" value="ECO:0007669"/>
    <property type="project" value="TreeGrafter"/>
</dbReference>
<feature type="region of interest" description="Disordered" evidence="2">
    <location>
        <begin position="302"/>
        <end position="350"/>
    </location>
</feature>
<evidence type="ECO:0008006" key="5">
    <source>
        <dbReference type="Google" id="ProtNLM"/>
    </source>
</evidence>
<dbReference type="Gene3D" id="1.25.40.540">
    <property type="entry name" value="TAP42-like family"/>
    <property type="match status" value="1"/>
</dbReference>
<evidence type="ECO:0000256" key="1">
    <source>
        <dbReference type="ARBA" id="ARBA00034730"/>
    </source>
</evidence>
<dbReference type="GO" id="GO:0051721">
    <property type="term" value="F:protein phosphatase 2A binding"/>
    <property type="evidence" value="ECO:0007669"/>
    <property type="project" value="TreeGrafter"/>
</dbReference>
<dbReference type="GO" id="GO:0005829">
    <property type="term" value="C:cytosol"/>
    <property type="evidence" value="ECO:0007669"/>
    <property type="project" value="TreeGrafter"/>
</dbReference>
<dbReference type="PANTHER" id="PTHR10933">
    <property type="entry name" value="IMMUNOGLOBULIN-BINDING PROTEIN 1"/>
    <property type="match status" value="1"/>
</dbReference>
<dbReference type="OrthoDB" id="10261753at2759"/>
<dbReference type="EMBL" id="KZ150118">
    <property type="protein sequence ID" value="PZC73240.1"/>
    <property type="molecule type" value="Genomic_DNA"/>
</dbReference>
<keyword evidence="4" id="KW-1185">Reference proteome</keyword>
<dbReference type="Pfam" id="PF04177">
    <property type="entry name" value="TAP42"/>
    <property type="match status" value="1"/>
</dbReference>
<dbReference type="PANTHER" id="PTHR10933:SF9">
    <property type="entry name" value="IMMUNOGLOBULIN-BINDING PROTEIN 1"/>
    <property type="match status" value="1"/>
</dbReference>
<dbReference type="GO" id="GO:0009966">
    <property type="term" value="P:regulation of signal transduction"/>
    <property type="evidence" value="ECO:0007669"/>
    <property type="project" value="InterPro"/>
</dbReference>
<evidence type="ECO:0000256" key="2">
    <source>
        <dbReference type="SAM" id="MobiDB-lite"/>
    </source>
</evidence>
<organism evidence="3 4">
    <name type="scientific">Helicoverpa armigera</name>
    <name type="common">Cotton bollworm</name>
    <name type="synonym">Heliothis armigera</name>
    <dbReference type="NCBI Taxonomy" id="29058"/>
    <lineage>
        <taxon>Eukaryota</taxon>
        <taxon>Metazoa</taxon>
        <taxon>Ecdysozoa</taxon>
        <taxon>Arthropoda</taxon>
        <taxon>Hexapoda</taxon>
        <taxon>Insecta</taxon>
        <taxon>Pterygota</taxon>
        <taxon>Neoptera</taxon>
        <taxon>Endopterygota</taxon>
        <taxon>Lepidoptera</taxon>
        <taxon>Glossata</taxon>
        <taxon>Ditrysia</taxon>
        <taxon>Noctuoidea</taxon>
        <taxon>Noctuidae</taxon>
        <taxon>Heliothinae</taxon>
        <taxon>Helicoverpa</taxon>
    </lineage>
</organism>
<dbReference type="InterPro" id="IPR007304">
    <property type="entry name" value="TAP46-like"/>
</dbReference>
<sequence>MDTLQLKPKVEASQSTDEEPLKKIFDDAMKIYDDIEKGSEPTNSNAVQKQLNLSVKSAIAKFEKATNLVSMTGMFSKNESLDELPTETLQYLLLPALLGSLSLKLCNQPRLDLVNVAEIYFRDYLQRCKDYGVTDLEVPQTSTPPNAVDRPQSEQAKIAGLVQTREAKIRRYKENKELQEQLSKLSKAMESSADEETKRAYFLKLLQSYINQSFEELSSIEQEKSILEYMAKHAGEPKPKERPRAPLKPVIIARDAVQKAVFGAGYPAIPTYTVEEFYDQRVKEGIFPGACTNIPHTTIQNTENDADEEERIRKERLVEEDDPEERARQNNMDEYKDDHRRGWGNRYNRS</sequence>
<evidence type="ECO:0000313" key="3">
    <source>
        <dbReference type="EMBL" id="PZC73240.1"/>
    </source>
</evidence>
<dbReference type="InterPro" id="IPR038511">
    <property type="entry name" value="TAP42/TAP46-like_sf"/>
</dbReference>
<protein>
    <recommendedName>
        <fullName evidence="5">Immunoglobulin-binding protein 1</fullName>
    </recommendedName>
</protein>
<feature type="compositionally biased region" description="Basic and acidic residues" evidence="2">
    <location>
        <begin position="325"/>
        <end position="341"/>
    </location>
</feature>
<gene>
    <name evidence="3" type="primary">HaOG209887</name>
    <name evidence="3" type="ORF">B5X24_HaOG209887</name>
</gene>
<dbReference type="Proteomes" id="UP000249218">
    <property type="component" value="Unassembled WGS sequence"/>
</dbReference>
<reference evidence="3 4" key="1">
    <citation type="journal article" date="2017" name="BMC Biol.">
        <title>Genomic innovations, transcriptional plasticity and gene loss underlying the evolution and divergence of two highly polyphagous and invasive Helicoverpa pest species.</title>
        <authorList>
            <person name="Pearce S.L."/>
            <person name="Clarke D.F."/>
            <person name="East P.D."/>
            <person name="Elfekih S."/>
            <person name="Gordon K.H."/>
            <person name="Jermiin L.S."/>
            <person name="McGaughran A."/>
            <person name="Oakeshott J.G."/>
            <person name="Papanikolaou A."/>
            <person name="Perera O.P."/>
            <person name="Rane R.V."/>
            <person name="Richards S."/>
            <person name="Tay W.T."/>
            <person name="Walsh T.K."/>
            <person name="Anderson A."/>
            <person name="Anderson C.J."/>
            <person name="Asgari S."/>
            <person name="Board P.G."/>
            <person name="Bretschneider A."/>
            <person name="Campbell P.M."/>
            <person name="Chertemps T."/>
            <person name="Christeller J.T."/>
            <person name="Coppin C.W."/>
            <person name="Downes S.J."/>
            <person name="Duan G."/>
            <person name="Farnsworth C.A."/>
            <person name="Good R.T."/>
            <person name="Han L.B."/>
            <person name="Han Y.C."/>
            <person name="Hatje K."/>
            <person name="Horne I."/>
            <person name="Huang Y.P."/>
            <person name="Hughes D.S."/>
            <person name="Jacquin-Joly E."/>
            <person name="James W."/>
            <person name="Jhangiani S."/>
            <person name="Kollmar M."/>
            <person name="Kuwar S.S."/>
            <person name="Li S."/>
            <person name="Liu N.Y."/>
            <person name="Maibeche M.T."/>
            <person name="Miller J.R."/>
            <person name="Montagne N."/>
            <person name="Perry T."/>
            <person name="Qu J."/>
            <person name="Song S.V."/>
            <person name="Sutton G.G."/>
            <person name="Vogel H."/>
            <person name="Walenz B.P."/>
            <person name="Xu W."/>
            <person name="Zhang H.J."/>
            <person name="Zou Z."/>
            <person name="Batterham P."/>
            <person name="Edwards O.R."/>
            <person name="Feyereisen R."/>
            <person name="Gibbs R.A."/>
            <person name="Heckel D.G."/>
            <person name="McGrath A."/>
            <person name="Robin C."/>
            <person name="Scherer S.E."/>
            <person name="Worley K.C."/>
            <person name="Wu Y.D."/>
        </authorList>
    </citation>
    <scope>NUCLEOTIDE SEQUENCE [LARGE SCALE GENOMIC DNA]</scope>
    <source>
        <strain evidence="3">Harm_GR_Male_#8</strain>
        <tissue evidence="3">Whole organism</tissue>
    </source>
</reference>
<evidence type="ECO:0000313" key="4">
    <source>
        <dbReference type="Proteomes" id="UP000249218"/>
    </source>
</evidence>
<accession>A0A2W1BKI8</accession>
<dbReference type="AlphaFoldDB" id="A0A2W1BKI8"/>